<dbReference type="SUPFAM" id="SSF51197">
    <property type="entry name" value="Clavaminate synthase-like"/>
    <property type="match status" value="1"/>
</dbReference>
<dbReference type="Proteomes" id="UP000295083">
    <property type="component" value="Unassembled WGS sequence"/>
</dbReference>
<evidence type="ECO:0000313" key="4">
    <source>
        <dbReference type="EMBL" id="TDZ27782.1"/>
    </source>
</evidence>
<dbReference type="GO" id="GO:0046872">
    <property type="term" value="F:metal ion binding"/>
    <property type="evidence" value="ECO:0007669"/>
    <property type="project" value="UniProtKB-KW"/>
</dbReference>
<dbReference type="InterPro" id="IPR050231">
    <property type="entry name" value="Iron_ascorbate_oxido_reductase"/>
</dbReference>
<dbReference type="EMBL" id="QAPG01001767">
    <property type="protein sequence ID" value="TDZ27782.1"/>
    <property type="molecule type" value="Genomic_DNA"/>
</dbReference>
<organism evidence="4 5">
    <name type="scientific">Colletotrichum spinosum</name>
    <dbReference type="NCBI Taxonomy" id="1347390"/>
    <lineage>
        <taxon>Eukaryota</taxon>
        <taxon>Fungi</taxon>
        <taxon>Dikarya</taxon>
        <taxon>Ascomycota</taxon>
        <taxon>Pezizomycotina</taxon>
        <taxon>Sordariomycetes</taxon>
        <taxon>Hypocreomycetidae</taxon>
        <taxon>Glomerellales</taxon>
        <taxon>Glomerellaceae</taxon>
        <taxon>Colletotrichum</taxon>
        <taxon>Colletotrichum orbiculare species complex</taxon>
    </lineage>
</organism>
<dbReference type="GO" id="GO:0051213">
    <property type="term" value="F:dioxygenase activity"/>
    <property type="evidence" value="ECO:0007669"/>
    <property type="project" value="UniProtKB-KW"/>
</dbReference>
<accession>A0A4R8PQ54</accession>
<gene>
    <name evidence="4" type="primary">gloE</name>
    <name evidence="4" type="ORF">C8035_v008694</name>
</gene>
<keyword evidence="4" id="KW-0223">Dioxygenase</keyword>
<comment type="caution">
    <text evidence="4">The sequence shown here is derived from an EMBL/GenBank/DDBJ whole genome shotgun (WGS) entry which is preliminary data.</text>
</comment>
<name>A0A4R8PQ54_9PEZI</name>
<keyword evidence="2" id="KW-0560">Oxidoreductase</keyword>
<sequence>MPGKLDWLDVSDLYLHPLPDSVPVAEIKTISVKGLLENVEEETDRLLQACKTQGVFLLDLTDHDVGKKYLTEMVETVRIATHIFQSHTLEEKRTYPTRARVGIMDKGYIAEEITPEGDVKSHEVLNIPNYELFTPGAPPLTLPPWLSPHESLFRNVLVSGNRIAHAILGSLESQLKMPEGTLTSAHRLEDPSNDFLRLVRHPGFGAREEGERVSFHAHKDLSSLGLLLAPLPGLQVEHPSEPGTFKWVRPEPGTIVVNVGEGLQLLTNGVLKGVLHRVVRVPGDLTAVDRVSALVVVRAKGDMPMLPLPSPLVPRLSEEQKNRLVETSDEWAANKLRALTAIRAKEGKMLPRELAFVYREEGMPVPVGI</sequence>
<dbReference type="InterPro" id="IPR005123">
    <property type="entry name" value="Oxoglu/Fe-dep_dioxygenase_dom"/>
</dbReference>
<protein>
    <submittedName>
        <fullName evidence="4">2-oxoglutarate-dependent dioxygenase gloE</fullName>
    </submittedName>
</protein>
<feature type="domain" description="Fe2OG dioxygenase" evidence="3">
    <location>
        <begin position="191"/>
        <end position="301"/>
    </location>
</feature>
<dbReference type="InterPro" id="IPR027443">
    <property type="entry name" value="IPNS-like_sf"/>
</dbReference>
<evidence type="ECO:0000259" key="3">
    <source>
        <dbReference type="PROSITE" id="PS51471"/>
    </source>
</evidence>
<reference evidence="4 5" key="1">
    <citation type="submission" date="2018-11" db="EMBL/GenBank/DDBJ databases">
        <title>Genome sequence and assembly of Colletotrichum spinosum.</title>
        <authorList>
            <person name="Gan P."/>
            <person name="Shirasu K."/>
        </authorList>
    </citation>
    <scope>NUCLEOTIDE SEQUENCE [LARGE SCALE GENOMIC DNA]</scope>
    <source>
        <strain evidence="4 5">CBS 515.97</strain>
    </source>
</reference>
<evidence type="ECO:0000313" key="5">
    <source>
        <dbReference type="Proteomes" id="UP000295083"/>
    </source>
</evidence>
<keyword evidence="2" id="KW-0479">Metal-binding</keyword>
<keyword evidence="5" id="KW-1185">Reference proteome</keyword>
<keyword evidence="2" id="KW-0408">Iron</keyword>
<dbReference type="InterPro" id="IPR044861">
    <property type="entry name" value="IPNS-like_FE2OG_OXY"/>
</dbReference>
<comment type="similarity">
    <text evidence="1 2">Belongs to the iron/ascorbate-dependent oxidoreductase family.</text>
</comment>
<dbReference type="Gene3D" id="2.60.120.330">
    <property type="entry name" value="B-lactam Antibiotic, Isopenicillin N Synthase, Chain"/>
    <property type="match status" value="1"/>
</dbReference>
<dbReference type="PANTHER" id="PTHR47990">
    <property type="entry name" value="2-OXOGLUTARATE (2OG) AND FE(II)-DEPENDENT OXYGENASE SUPERFAMILY PROTEIN-RELATED"/>
    <property type="match status" value="1"/>
</dbReference>
<evidence type="ECO:0000256" key="2">
    <source>
        <dbReference type="RuleBase" id="RU003682"/>
    </source>
</evidence>
<dbReference type="PROSITE" id="PS51471">
    <property type="entry name" value="FE2OG_OXY"/>
    <property type="match status" value="1"/>
</dbReference>
<proteinExistence type="inferred from homology"/>
<dbReference type="AlphaFoldDB" id="A0A4R8PQ54"/>
<evidence type="ECO:0000256" key="1">
    <source>
        <dbReference type="ARBA" id="ARBA00008056"/>
    </source>
</evidence>
<dbReference type="Pfam" id="PF03171">
    <property type="entry name" value="2OG-FeII_Oxy"/>
    <property type="match status" value="1"/>
</dbReference>